<proteinExistence type="predicted"/>
<name>A0A7Y9LFV9_9ACTN</name>
<keyword evidence="1" id="KW-1133">Transmembrane helix</keyword>
<keyword evidence="3" id="KW-1185">Reference proteome</keyword>
<evidence type="ECO:0000313" key="3">
    <source>
        <dbReference type="Proteomes" id="UP000569914"/>
    </source>
</evidence>
<feature type="transmembrane region" description="Helical" evidence="1">
    <location>
        <begin position="127"/>
        <end position="155"/>
    </location>
</feature>
<reference evidence="2 3" key="1">
    <citation type="submission" date="2020-07" db="EMBL/GenBank/DDBJ databases">
        <title>Sequencing the genomes of 1000 actinobacteria strains.</title>
        <authorList>
            <person name="Klenk H.-P."/>
        </authorList>
    </citation>
    <scope>NUCLEOTIDE SEQUENCE [LARGE SCALE GENOMIC DNA]</scope>
    <source>
        <strain evidence="2 3">DSM 22083</strain>
    </source>
</reference>
<comment type="caution">
    <text evidence="2">The sequence shown here is derived from an EMBL/GenBank/DDBJ whole genome shotgun (WGS) entry which is preliminary data.</text>
</comment>
<evidence type="ECO:0000313" key="2">
    <source>
        <dbReference type="EMBL" id="NYE74521.1"/>
    </source>
</evidence>
<accession>A0A7Y9LFV9</accession>
<evidence type="ECO:0000256" key="1">
    <source>
        <dbReference type="SAM" id="Phobius"/>
    </source>
</evidence>
<keyword evidence="1" id="KW-0812">Transmembrane</keyword>
<feature type="transmembrane region" description="Helical" evidence="1">
    <location>
        <begin position="175"/>
        <end position="199"/>
    </location>
</feature>
<dbReference type="Pfam" id="PF12730">
    <property type="entry name" value="ABC2_membrane_4"/>
    <property type="match status" value="1"/>
</dbReference>
<protein>
    <submittedName>
        <fullName evidence="2">ABC-2 type transport system permease protein</fullName>
    </submittedName>
</protein>
<feature type="transmembrane region" description="Helical" evidence="1">
    <location>
        <begin position="258"/>
        <end position="277"/>
    </location>
</feature>
<keyword evidence="1" id="KW-0472">Membrane</keyword>
<gene>
    <name evidence="2" type="ORF">BKA15_005850</name>
</gene>
<dbReference type="PANTHER" id="PTHR37305:SF1">
    <property type="entry name" value="MEMBRANE PROTEIN"/>
    <property type="match status" value="1"/>
</dbReference>
<organism evidence="2 3">
    <name type="scientific">Microlunatus parietis</name>
    <dbReference type="NCBI Taxonomy" id="682979"/>
    <lineage>
        <taxon>Bacteria</taxon>
        <taxon>Bacillati</taxon>
        <taxon>Actinomycetota</taxon>
        <taxon>Actinomycetes</taxon>
        <taxon>Propionibacteriales</taxon>
        <taxon>Propionibacteriaceae</taxon>
        <taxon>Microlunatus</taxon>
    </lineage>
</organism>
<sequence length="283" mass="29542">MAAPSETRPETGAATAALPLRAELRRQLGRRRTIGILAVLVALPLVLIGAFALGGPSDGTAPTFVDLAQYGGPNLTVFALYAATGFLLIIVVALFFGDTVPSEAAWGTLRYLLIAPVPRARLLGSKLIIAGLSAVAAMIVLPVWTLIVGGFAYGWNSYLSPTGDQLSLGDFLLRLPIIIGYLILNLAVVAALAFAFGVLTDAPLAAVGGAVMVMIVSAILDSIPALGPIADGLPGHFAFAWATALAPTIDFSRMATGALWSIGYAIIGFGFAFWWFLRKDITS</sequence>
<feature type="transmembrane region" description="Helical" evidence="1">
    <location>
        <begin position="206"/>
        <end position="227"/>
    </location>
</feature>
<dbReference type="RefSeq" id="WP_312879496.1">
    <property type="nucleotide sequence ID" value="NZ_JACCBU010000001.1"/>
</dbReference>
<dbReference type="EMBL" id="JACCBU010000001">
    <property type="protein sequence ID" value="NYE74521.1"/>
    <property type="molecule type" value="Genomic_DNA"/>
</dbReference>
<feature type="transmembrane region" description="Helical" evidence="1">
    <location>
        <begin position="34"/>
        <end position="55"/>
    </location>
</feature>
<dbReference type="PANTHER" id="PTHR37305">
    <property type="entry name" value="INTEGRAL MEMBRANE PROTEIN-RELATED"/>
    <property type="match status" value="1"/>
</dbReference>
<dbReference type="Proteomes" id="UP000569914">
    <property type="component" value="Unassembled WGS sequence"/>
</dbReference>
<feature type="transmembrane region" description="Helical" evidence="1">
    <location>
        <begin position="75"/>
        <end position="96"/>
    </location>
</feature>
<dbReference type="AlphaFoldDB" id="A0A7Y9LFV9"/>